<comment type="similarity">
    <text evidence="1">Belongs to the FMO family.</text>
</comment>
<dbReference type="GO" id="GO:0050660">
    <property type="term" value="F:flavin adenine dinucleotide binding"/>
    <property type="evidence" value="ECO:0007669"/>
    <property type="project" value="InterPro"/>
</dbReference>
<evidence type="ECO:0000313" key="7">
    <source>
        <dbReference type="Proteomes" id="UP000030651"/>
    </source>
</evidence>
<dbReference type="PRINTS" id="PR00370">
    <property type="entry name" value="FMOXYGENASE"/>
</dbReference>
<keyword evidence="2" id="KW-0285">Flavoprotein</keyword>
<dbReference type="Proteomes" id="UP000030651">
    <property type="component" value="Unassembled WGS sequence"/>
</dbReference>
<keyword evidence="7" id="KW-1185">Reference proteome</keyword>
<reference evidence="7" key="1">
    <citation type="journal article" date="2015" name="BMC Genomics">
        <title>Genomic and transcriptomic analysis of the endophytic fungus Pestalotiopsis fici reveals its lifestyle and high potential for synthesis of natural products.</title>
        <authorList>
            <person name="Wang X."/>
            <person name="Zhang X."/>
            <person name="Liu L."/>
            <person name="Xiang M."/>
            <person name="Wang W."/>
            <person name="Sun X."/>
            <person name="Che Y."/>
            <person name="Guo L."/>
            <person name="Liu G."/>
            <person name="Guo L."/>
            <person name="Wang C."/>
            <person name="Yin W.B."/>
            <person name="Stadler M."/>
            <person name="Zhang X."/>
            <person name="Liu X."/>
        </authorList>
    </citation>
    <scope>NUCLEOTIDE SEQUENCE [LARGE SCALE GENOMIC DNA]</scope>
    <source>
        <strain evidence="7">W106-1 / CGMCC3.15140</strain>
    </source>
</reference>
<dbReference type="PANTHER" id="PTHR23023">
    <property type="entry name" value="DIMETHYLANILINE MONOOXYGENASE"/>
    <property type="match status" value="1"/>
</dbReference>
<name>W3XI48_PESFW</name>
<dbReference type="OMA" id="GDAIHSR"/>
<dbReference type="InParanoid" id="W3XI48"/>
<dbReference type="Gene3D" id="3.50.50.60">
    <property type="entry name" value="FAD/NAD(P)-binding domain"/>
    <property type="match status" value="1"/>
</dbReference>
<dbReference type="InterPro" id="IPR020946">
    <property type="entry name" value="Flavin_mOase-like"/>
</dbReference>
<accession>W3XI48</accession>
<sequence>MTSPLKNPGKRVCVIGTGVLGLVAIKNLKEQGLDVTAFERNDEIGGTWNTASGKPGQVTATELTTSNTSKQVNCFTDFPFPDAAATHPSSKDIGDYLVAYANHFDLLRHIQFSTKVAKAERDNATGQWIIDTESFSTQGAPGTQKHTFDRVVVATGIFQTRKMVDIPGIEKFQGDFVHSREFKDPHRYAGKNVMVIGIGATGADTTSFLKRVGAAKIYLSHRSQTYLLPRVVQGKAFDHSMSYRMGCIMRFISGWTPKAFLTLMTKGMQAAQQKAFPWLKSHTSFSAPRPLPGAPMLYRIPIFSDDLAHNLRDGIVQSVVGVREVTGPHTVMLTDGSTVDNLDAIVVCSGYRYDFSVVPGAGNPVDPAKATDGYRRIRAAPHYEDDNPFPRLYRGFISEQFPDSLAFLGHLVIMGPAWVTYDLATMALASLWSGGGGAAPAALPTAAQIEADIEAHYQAMIDALHVDKVTHLGIRMRGGETFDWLNNTAGTGLPLLLGSFSLAACKLWWRDRRFYNLLMDGLNAPAVYRLFDNGGGGRAPWPGARAHIEKVNAEVKEMGDKWRQEEKAKPH</sequence>
<keyword evidence="5" id="KW-0560">Oxidoreductase</keyword>
<dbReference type="OrthoDB" id="66881at2759"/>
<evidence type="ECO:0000256" key="3">
    <source>
        <dbReference type="ARBA" id="ARBA00022827"/>
    </source>
</evidence>
<dbReference type="GO" id="GO:0004499">
    <property type="term" value="F:N,N-dimethylaniline monooxygenase activity"/>
    <property type="evidence" value="ECO:0007669"/>
    <property type="project" value="InterPro"/>
</dbReference>
<dbReference type="HOGENOM" id="CLU_006909_8_1_1"/>
<dbReference type="EMBL" id="KI912110">
    <property type="protein sequence ID" value="ETS85679.1"/>
    <property type="molecule type" value="Genomic_DNA"/>
</dbReference>
<dbReference type="SUPFAM" id="SSF51905">
    <property type="entry name" value="FAD/NAD(P)-binding domain"/>
    <property type="match status" value="1"/>
</dbReference>
<evidence type="ECO:0000256" key="4">
    <source>
        <dbReference type="ARBA" id="ARBA00022857"/>
    </source>
</evidence>
<dbReference type="GO" id="GO:0050661">
    <property type="term" value="F:NADP binding"/>
    <property type="evidence" value="ECO:0007669"/>
    <property type="project" value="InterPro"/>
</dbReference>
<proteinExistence type="inferred from homology"/>
<dbReference type="Pfam" id="PF00743">
    <property type="entry name" value="FMO-like"/>
    <property type="match status" value="1"/>
</dbReference>
<evidence type="ECO:0000313" key="6">
    <source>
        <dbReference type="EMBL" id="ETS85679.1"/>
    </source>
</evidence>
<dbReference type="AlphaFoldDB" id="W3XI48"/>
<evidence type="ECO:0000256" key="5">
    <source>
        <dbReference type="ARBA" id="ARBA00023002"/>
    </source>
</evidence>
<dbReference type="InterPro" id="IPR036188">
    <property type="entry name" value="FAD/NAD-bd_sf"/>
</dbReference>
<dbReference type="InterPro" id="IPR050346">
    <property type="entry name" value="FMO-like"/>
</dbReference>
<dbReference type="RefSeq" id="XP_007830476.1">
    <property type="nucleotide sequence ID" value="XM_007832285.1"/>
</dbReference>
<evidence type="ECO:0000256" key="1">
    <source>
        <dbReference type="ARBA" id="ARBA00009183"/>
    </source>
</evidence>
<protein>
    <submittedName>
        <fullName evidence="6">Uncharacterized protein</fullName>
    </submittedName>
</protein>
<dbReference type="GeneID" id="19268717"/>
<dbReference type="InterPro" id="IPR000960">
    <property type="entry name" value="Flavin_mOase"/>
</dbReference>
<evidence type="ECO:0000256" key="2">
    <source>
        <dbReference type="ARBA" id="ARBA00022630"/>
    </source>
</evidence>
<organism evidence="6 7">
    <name type="scientific">Pestalotiopsis fici (strain W106-1 / CGMCC3.15140)</name>
    <dbReference type="NCBI Taxonomy" id="1229662"/>
    <lineage>
        <taxon>Eukaryota</taxon>
        <taxon>Fungi</taxon>
        <taxon>Dikarya</taxon>
        <taxon>Ascomycota</taxon>
        <taxon>Pezizomycotina</taxon>
        <taxon>Sordariomycetes</taxon>
        <taxon>Xylariomycetidae</taxon>
        <taxon>Amphisphaeriales</taxon>
        <taxon>Sporocadaceae</taxon>
        <taxon>Pestalotiopsis</taxon>
    </lineage>
</organism>
<dbReference type="KEGG" id="pfy:PFICI_03704"/>
<gene>
    <name evidence="6" type="ORF">PFICI_03704</name>
</gene>
<keyword evidence="3" id="KW-0274">FAD</keyword>
<keyword evidence="4" id="KW-0521">NADP</keyword>
<dbReference type="eggNOG" id="KOG1399">
    <property type="taxonomic scope" value="Eukaryota"/>
</dbReference>